<name>A0A7G7BDI7_9ACTN</name>
<dbReference type="PROSITE" id="PS00723">
    <property type="entry name" value="POLYPRENYL_SYNTHASE_1"/>
    <property type="match status" value="1"/>
</dbReference>
<dbReference type="Proteomes" id="UP000515307">
    <property type="component" value="Chromosome"/>
</dbReference>
<evidence type="ECO:0000313" key="7">
    <source>
        <dbReference type="EMBL" id="QNE73402.1"/>
    </source>
</evidence>
<dbReference type="RefSeq" id="WP_185296969.1">
    <property type="nucleotide sequence ID" value="NZ_CP045702.1"/>
</dbReference>
<accession>A0A7G7BDI7</accession>
<gene>
    <name evidence="7" type="ORF">F0344_01090</name>
</gene>
<dbReference type="GO" id="GO:0046872">
    <property type="term" value="F:metal ion binding"/>
    <property type="evidence" value="ECO:0007669"/>
    <property type="project" value="UniProtKB-KW"/>
</dbReference>
<organism evidence="7 8">
    <name type="scientific">Streptomyces finlayi</name>
    <dbReference type="NCBI Taxonomy" id="67296"/>
    <lineage>
        <taxon>Bacteria</taxon>
        <taxon>Bacillati</taxon>
        <taxon>Actinomycetota</taxon>
        <taxon>Actinomycetes</taxon>
        <taxon>Kitasatosporales</taxon>
        <taxon>Streptomycetaceae</taxon>
        <taxon>Streptomyces</taxon>
    </lineage>
</organism>
<dbReference type="SUPFAM" id="SSF48576">
    <property type="entry name" value="Terpenoid synthases"/>
    <property type="match status" value="1"/>
</dbReference>
<dbReference type="AlphaFoldDB" id="A0A7G7BDI7"/>
<evidence type="ECO:0000256" key="4">
    <source>
        <dbReference type="ARBA" id="ARBA00022723"/>
    </source>
</evidence>
<keyword evidence="3 6" id="KW-0808">Transferase</keyword>
<dbReference type="InterPro" id="IPR008949">
    <property type="entry name" value="Isoprenoid_synthase_dom_sf"/>
</dbReference>
<dbReference type="SFLD" id="SFLDS00005">
    <property type="entry name" value="Isoprenoid_Synthase_Type_I"/>
    <property type="match status" value="1"/>
</dbReference>
<dbReference type="CDD" id="cd00685">
    <property type="entry name" value="Trans_IPPS_HT"/>
    <property type="match status" value="1"/>
</dbReference>
<comment type="cofactor">
    <cofactor evidence="1">
        <name>Mg(2+)</name>
        <dbReference type="ChEBI" id="CHEBI:18420"/>
    </cofactor>
</comment>
<sequence length="386" mass="40750">MRTKRAGAVGPAGDREVPRTAVEATVTVDDVLAEYLGVRLREAHDVDDVFAGEVARRVAAFVQQGGRRFRTAFLWCGWRAVHGEGDPGTLLRVGAALELLQGCALMHDDVMDGSPVRRGAPAVHADFARMHRAGEMIGAPETYATAAAVLAGDLALAWADDLLTDTALGSRHGRRLHDEWQAMRCEMVAGQYLDMRAQATGSSAVDGAVRIATLKSALYTVERPLAMGAALAGADGPALRALRSAGRCAGLAFQLRDDLLGTFGDPAVTGKPADEDLRGRKLTYLLAVAVRLASSSDDAEAIAALGPGDVARSDAEVARMRAAVERTGARAVVEAEIAALSAQSLRHFEATGADRHALQEFASLVERAAVTAPDKHTSWAGNRETV</sequence>
<evidence type="ECO:0000256" key="6">
    <source>
        <dbReference type="RuleBase" id="RU004466"/>
    </source>
</evidence>
<protein>
    <submittedName>
        <fullName evidence="7">Polyprenyl synthetase family protein</fullName>
    </submittedName>
</protein>
<dbReference type="KEGG" id="sfiy:F0344_01090"/>
<dbReference type="InterPro" id="IPR033749">
    <property type="entry name" value="Polyprenyl_synt_CS"/>
</dbReference>
<keyword evidence="5" id="KW-0460">Magnesium</keyword>
<dbReference type="GO" id="GO:0008299">
    <property type="term" value="P:isoprenoid biosynthetic process"/>
    <property type="evidence" value="ECO:0007669"/>
    <property type="project" value="InterPro"/>
</dbReference>
<keyword evidence="4" id="KW-0479">Metal-binding</keyword>
<evidence type="ECO:0000256" key="5">
    <source>
        <dbReference type="ARBA" id="ARBA00022842"/>
    </source>
</evidence>
<keyword evidence="8" id="KW-1185">Reference proteome</keyword>
<evidence type="ECO:0000256" key="1">
    <source>
        <dbReference type="ARBA" id="ARBA00001946"/>
    </source>
</evidence>
<reference evidence="8" key="1">
    <citation type="submission" date="2019-10" db="EMBL/GenBank/DDBJ databases">
        <title>Antimicrobial potential of Antarctic Bacteria.</title>
        <authorList>
            <person name="Benaud N."/>
            <person name="Edwards R.J."/>
            <person name="Ferrari B.C."/>
        </authorList>
    </citation>
    <scope>NUCLEOTIDE SEQUENCE [LARGE SCALE GENOMIC DNA]</scope>
    <source>
        <strain evidence="8">NBSH44</strain>
    </source>
</reference>
<dbReference type="GO" id="GO:0004659">
    <property type="term" value="F:prenyltransferase activity"/>
    <property type="evidence" value="ECO:0007669"/>
    <property type="project" value="InterPro"/>
</dbReference>
<evidence type="ECO:0000256" key="3">
    <source>
        <dbReference type="ARBA" id="ARBA00022679"/>
    </source>
</evidence>
<dbReference type="EMBL" id="CP045702">
    <property type="protein sequence ID" value="QNE73402.1"/>
    <property type="molecule type" value="Genomic_DNA"/>
</dbReference>
<evidence type="ECO:0000256" key="2">
    <source>
        <dbReference type="ARBA" id="ARBA00006706"/>
    </source>
</evidence>
<dbReference type="PANTHER" id="PTHR12001:SF85">
    <property type="entry name" value="SHORT CHAIN ISOPRENYL DIPHOSPHATE SYNTHASE"/>
    <property type="match status" value="1"/>
</dbReference>
<dbReference type="PANTHER" id="PTHR12001">
    <property type="entry name" value="GERANYLGERANYL PYROPHOSPHATE SYNTHASE"/>
    <property type="match status" value="1"/>
</dbReference>
<dbReference type="Gene3D" id="1.10.600.10">
    <property type="entry name" value="Farnesyl Diphosphate Synthase"/>
    <property type="match status" value="1"/>
</dbReference>
<comment type="similarity">
    <text evidence="2 6">Belongs to the FPP/GGPP synthase family.</text>
</comment>
<evidence type="ECO:0000313" key="8">
    <source>
        <dbReference type="Proteomes" id="UP000515307"/>
    </source>
</evidence>
<proteinExistence type="inferred from homology"/>
<dbReference type="Pfam" id="PF00348">
    <property type="entry name" value="polyprenyl_synt"/>
    <property type="match status" value="1"/>
</dbReference>
<dbReference type="InterPro" id="IPR000092">
    <property type="entry name" value="Polyprenyl_synt"/>
</dbReference>